<evidence type="ECO:0000256" key="2">
    <source>
        <dbReference type="ARBA" id="ARBA00022525"/>
    </source>
</evidence>
<sequence length="232" mass="26277">MAVSLSATRAIINYYSALKKVRRNEEAGGSLEWWVLACGRAVSVDAQVRYKRRSLLPRVRVTGYGTLAIDDILPGATYILRVNASDPEMLSKITAIQVAAGMHGLREPKLPENRAIHEYRSLRSCRSVTLGWHAALGQGIQYCVLAKEVTKENHFSPIPDQCRLQQRIQRVDYNLMQCLTPQTSNKTNIFTREVNNLKPGRLYDIQVIVKSDKSKILSYNVMRVRTKTVQCK</sequence>
<comment type="subcellular location">
    <subcellularLocation>
        <location evidence="1">Secreted</location>
    </subcellularLocation>
</comment>
<dbReference type="InterPro" id="IPR019326">
    <property type="entry name" value="NDNF"/>
</dbReference>
<dbReference type="OMA" id="NAENEMH"/>
<protein>
    <recommendedName>
        <fullName evidence="4">Protein NDNF C-terminal domain-containing protein</fullName>
    </recommendedName>
</protein>
<accession>T1HJ59</accession>
<keyword evidence="2" id="KW-0964">Secreted</keyword>
<dbReference type="InParanoid" id="T1HJ59"/>
<dbReference type="AlphaFoldDB" id="T1HJ59"/>
<dbReference type="EMBL" id="ACPB03022418">
    <property type="status" value="NOT_ANNOTATED_CDS"/>
    <property type="molecule type" value="Genomic_DNA"/>
</dbReference>
<reference evidence="5" key="1">
    <citation type="submission" date="2015-05" db="UniProtKB">
        <authorList>
            <consortium name="EnsemblMetazoa"/>
        </authorList>
    </citation>
    <scope>IDENTIFICATION</scope>
</reference>
<evidence type="ECO:0000313" key="6">
    <source>
        <dbReference type="Proteomes" id="UP000015103"/>
    </source>
</evidence>
<dbReference type="PANTHER" id="PTHR14619">
    <property type="entry name" value="NEURON-DERIVED NEUROTROPHIC FACTOR"/>
    <property type="match status" value="1"/>
</dbReference>
<keyword evidence="6" id="KW-1185">Reference proteome</keyword>
<proteinExistence type="predicted"/>
<dbReference type="PANTHER" id="PTHR14619:SF3">
    <property type="entry name" value="PROTEIN NDNF"/>
    <property type="match status" value="1"/>
</dbReference>
<dbReference type="Pfam" id="PF19433">
    <property type="entry name" value="NDNF_C"/>
    <property type="match status" value="1"/>
</dbReference>
<dbReference type="Proteomes" id="UP000015103">
    <property type="component" value="Unassembled WGS sequence"/>
</dbReference>
<keyword evidence="3" id="KW-0677">Repeat</keyword>
<dbReference type="InterPro" id="IPR045805">
    <property type="entry name" value="NDNF_C"/>
</dbReference>
<dbReference type="GO" id="GO:0005576">
    <property type="term" value="C:extracellular region"/>
    <property type="evidence" value="ECO:0007669"/>
    <property type="project" value="UniProtKB-SubCell"/>
</dbReference>
<evidence type="ECO:0000259" key="4">
    <source>
        <dbReference type="Pfam" id="PF19433"/>
    </source>
</evidence>
<dbReference type="eggNOG" id="KOG4806">
    <property type="taxonomic scope" value="Eukaryota"/>
</dbReference>
<name>T1HJ59_RHOPR</name>
<dbReference type="EnsemblMetazoa" id="RPRC004082-RA">
    <property type="protein sequence ID" value="RPRC004082-PA"/>
    <property type="gene ID" value="RPRC004082"/>
</dbReference>
<evidence type="ECO:0000256" key="1">
    <source>
        <dbReference type="ARBA" id="ARBA00004613"/>
    </source>
</evidence>
<evidence type="ECO:0000313" key="5">
    <source>
        <dbReference type="EnsemblMetazoa" id="RPRC004082-PA"/>
    </source>
</evidence>
<evidence type="ECO:0000256" key="3">
    <source>
        <dbReference type="ARBA" id="ARBA00022737"/>
    </source>
</evidence>
<feature type="domain" description="Protein NDNF C-terminal" evidence="4">
    <location>
        <begin position="77"/>
        <end position="228"/>
    </location>
</feature>
<organism evidence="5 6">
    <name type="scientific">Rhodnius prolixus</name>
    <name type="common">Triatomid bug</name>
    <dbReference type="NCBI Taxonomy" id="13249"/>
    <lineage>
        <taxon>Eukaryota</taxon>
        <taxon>Metazoa</taxon>
        <taxon>Ecdysozoa</taxon>
        <taxon>Arthropoda</taxon>
        <taxon>Hexapoda</taxon>
        <taxon>Insecta</taxon>
        <taxon>Pterygota</taxon>
        <taxon>Neoptera</taxon>
        <taxon>Paraneoptera</taxon>
        <taxon>Hemiptera</taxon>
        <taxon>Heteroptera</taxon>
        <taxon>Panheteroptera</taxon>
        <taxon>Cimicomorpha</taxon>
        <taxon>Reduviidae</taxon>
        <taxon>Triatominae</taxon>
        <taxon>Rhodnius</taxon>
    </lineage>
</organism>
<dbReference type="VEuPathDB" id="VectorBase:RPRC004082"/>
<dbReference type="HOGENOM" id="CLU_1196153_0_0_1"/>